<dbReference type="InterPro" id="IPR050190">
    <property type="entry name" value="UPF0213_domain"/>
</dbReference>
<accession>A0A5N0TG28</accession>
<dbReference type="Gene3D" id="3.40.1440.10">
    <property type="entry name" value="GIY-YIG endonuclease"/>
    <property type="match status" value="1"/>
</dbReference>
<dbReference type="AlphaFoldDB" id="A0A5N0TG28"/>
<keyword evidence="4" id="KW-1185">Reference proteome</keyword>
<proteinExistence type="inferred from homology"/>
<comment type="caution">
    <text evidence="3">The sequence shown here is derived from an EMBL/GenBank/DDBJ whole genome shotgun (WGS) entry which is preliminary data.</text>
</comment>
<gene>
    <name evidence="3" type="ORF">F3N42_05175</name>
</gene>
<reference evidence="3 4" key="1">
    <citation type="submission" date="2019-09" db="EMBL/GenBank/DDBJ databases">
        <title>Wenzhouxiangella sp. Genome sequencing and assembly.</title>
        <authorList>
            <person name="Zhang R."/>
        </authorList>
    </citation>
    <scope>NUCLEOTIDE SEQUENCE [LARGE SCALE GENOMIC DNA]</scope>
    <source>
        <strain evidence="3 4">W260</strain>
    </source>
</reference>
<name>A0A5N0TG28_9GAMM</name>
<feature type="domain" description="GIY-YIG" evidence="2">
    <location>
        <begin position="6"/>
        <end position="82"/>
    </location>
</feature>
<evidence type="ECO:0000256" key="1">
    <source>
        <dbReference type="ARBA" id="ARBA00007435"/>
    </source>
</evidence>
<dbReference type="PROSITE" id="PS50164">
    <property type="entry name" value="GIY_YIG"/>
    <property type="match status" value="1"/>
</dbReference>
<sequence>MPASDSGWWVYIIRADDETLYTGVTTDVDRRFAEHAGSQRGARYFNGRRPRAVVYTEAAADRAAACRREAEIKRWPRARKLALIAGAGTP</sequence>
<organism evidence="3 4">
    <name type="scientific">Marinihelvus fidelis</name>
    <dbReference type="NCBI Taxonomy" id="2613842"/>
    <lineage>
        <taxon>Bacteria</taxon>
        <taxon>Pseudomonadati</taxon>
        <taxon>Pseudomonadota</taxon>
        <taxon>Gammaproteobacteria</taxon>
        <taxon>Chromatiales</taxon>
        <taxon>Wenzhouxiangellaceae</taxon>
        <taxon>Marinihelvus</taxon>
    </lineage>
</organism>
<dbReference type="EMBL" id="VYXP01000003">
    <property type="protein sequence ID" value="KAA9132826.1"/>
    <property type="molecule type" value="Genomic_DNA"/>
</dbReference>
<evidence type="ECO:0000313" key="3">
    <source>
        <dbReference type="EMBL" id="KAA9132826.1"/>
    </source>
</evidence>
<dbReference type="Pfam" id="PF01541">
    <property type="entry name" value="GIY-YIG"/>
    <property type="match status" value="1"/>
</dbReference>
<dbReference type="Proteomes" id="UP000325372">
    <property type="component" value="Unassembled WGS sequence"/>
</dbReference>
<dbReference type="PANTHER" id="PTHR34477:SF1">
    <property type="entry name" value="UPF0213 PROTEIN YHBQ"/>
    <property type="match status" value="1"/>
</dbReference>
<evidence type="ECO:0000313" key="4">
    <source>
        <dbReference type="Proteomes" id="UP000325372"/>
    </source>
</evidence>
<dbReference type="InterPro" id="IPR000305">
    <property type="entry name" value="GIY-YIG_endonuc"/>
</dbReference>
<comment type="similarity">
    <text evidence="1">Belongs to the UPF0213 family.</text>
</comment>
<dbReference type="SUPFAM" id="SSF82771">
    <property type="entry name" value="GIY-YIG endonuclease"/>
    <property type="match status" value="1"/>
</dbReference>
<dbReference type="InterPro" id="IPR035901">
    <property type="entry name" value="GIY-YIG_endonuc_sf"/>
</dbReference>
<protein>
    <submittedName>
        <fullName evidence="3">GIY-YIG nuclease family protein</fullName>
    </submittedName>
</protein>
<dbReference type="PANTHER" id="PTHR34477">
    <property type="entry name" value="UPF0213 PROTEIN YHBQ"/>
    <property type="match status" value="1"/>
</dbReference>
<evidence type="ECO:0000259" key="2">
    <source>
        <dbReference type="PROSITE" id="PS50164"/>
    </source>
</evidence>
<dbReference type="CDD" id="cd10456">
    <property type="entry name" value="GIY-YIG_UPF0213"/>
    <property type="match status" value="1"/>
</dbReference>